<comment type="caution">
    <text evidence="1">The sequence shown here is derived from an EMBL/GenBank/DDBJ whole genome shotgun (WGS) entry which is preliminary data.</text>
</comment>
<reference evidence="1 2" key="1">
    <citation type="submission" date="2022-09" db="EMBL/GenBank/DDBJ databases">
        <authorList>
            <person name="Palmer J.M."/>
        </authorList>
    </citation>
    <scope>NUCLEOTIDE SEQUENCE [LARGE SCALE GENOMIC DNA]</scope>
    <source>
        <strain evidence="1 2">DSM 7382</strain>
    </source>
</reference>
<name>A0AAW0GEB3_9APHY</name>
<sequence>MINHDHYGPSWRISTTKPRTMHSFTHTSRGIALWYLDTPVLVIDHSGLDIRLIPVISFLSKASVLSFGTQSKYYSIPTSFQLEDRVRVRKRRRELLRDI</sequence>
<dbReference type="AlphaFoldDB" id="A0AAW0GEB3"/>
<organism evidence="1 2">
    <name type="scientific">Cerrena zonata</name>
    <dbReference type="NCBI Taxonomy" id="2478898"/>
    <lineage>
        <taxon>Eukaryota</taxon>
        <taxon>Fungi</taxon>
        <taxon>Dikarya</taxon>
        <taxon>Basidiomycota</taxon>
        <taxon>Agaricomycotina</taxon>
        <taxon>Agaricomycetes</taxon>
        <taxon>Polyporales</taxon>
        <taxon>Cerrenaceae</taxon>
        <taxon>Cerrena</taxon>
    </lineage>
</organism>
<keyword evidence="2" id="KW-1185">Reference proteome</keyword>
<proteinExistence type="predicted"/>
<evidence type="ECO:0000313" key="1">
    <source>
        <dbReference type="EMBL" id="KAK7689495.1"/>
    </source>
</evidence>
<gene>
    <name evidence="1" type="ORF">QCA50_007287</name>
</gene>
<dbReference type="EMBL" id="JASBNA010000008">
    <property type="protein sequence ID" value="KAK7689495.1"/>
    <property type="molecule type" value="Genomic_DNA"/>
</dbReference>
<protein>
    <submittedName>
        <fullName evidence="1">Uncharacterized protein</fullName>
    </submittedName>
</protein>
<accession>A0AAW0GEB3</accession>
<evidence type="ECO:0000313" key="2">
    <source>
        <dbReference type="Proteomes" id="UP001385951"/>
    </source>
</evidence>
<dbReference type="Proteomes" id="UP001385951">
    <property type="component" value="Unassembled WGS sequence"/>
</dbReference>